<reference evidence="9 10" key="1">
    <citation type="journal article" date="2016" name="Nat. Commun.">
        <title>Thousands of microbial genomes shed light on interconnected biogeochemical processes in an aquifer system.</title>
        <authorList>
            <person name="Anantharaman K."/>
            <person name="Brown C.T."/>
            <person name="Hug L.A."/>
            <person name="Sharon I."/>
            <person name="Castelle C.J."/>
            <person name="Probst A.J."/>
            <person name="Thomas B.C."/>
            <person name="Singh A."/>
            <person name="Wilkins M.J."/>
            <person name="Karaoz U."/>
            <person name="Brodie E.L."/>
            <person name="Williams K.H."/>
            <person name="Hubbard S.S."/>
            <person name="Banfield J.F."/>
        </authorList>
    </citation>
    <scope>NUCLEOTIDE SEQUENCE [LARGE SCALE GENOMIC DNA]</scope>
</reference>
<dbReference type="PIRSF" id="PIRSF000216">
    <property type="entry name" value="NADH_DH_24kDa"/>
    <property type="match status" value="1"/>
</dbReference>
<evidence type="ECO:0000256" key="6">
    <source>
        <dbReference type="ARBA" id="ARBA00034078"/>
    </source>
</evidence>
<comment type="catalytic activity">
    <reaction evidence="7">
        <text>a quinone + NADH + 5 H(+)(in) = a quinol + NAD(+) + 4 H(+)(out)</text>
        <dbReference type="Rhea" id="RHEA:57888"/>
        <dbReference type="ChEBI" id="CHEBI:15378"/>
        <dbReference type="ChEBI" id="CHEBI:24646"/>
        <dbReference type="ChEBI" id="CHEBI:57540"/>
        <dbReference type="ChEBI" id="CHEBI:57945"/>
        <dbReference type="ChEBI" id="CHEBI:132124"/>
    </reaction>
</comment>
<dbReference type="SUPFAM" id="SSF52833">
    <property type="entry name" value="Thioredoxin-like"/>
    <property type="match status" value="1"/>
</dbReference>
<keyword evidence="4 8" id="KW-0408">Iron</keyword>
<evidence type="ECO:0000256" key="5">
    <source>
        <dbReference type="ARBA" id="ARBA00023014"/>
    </source>
</evidence>
<evidence type="ECO:0000313" key="10">
    <source>
        <dbReference type="Proteomes" id="UP000179076"/>
    </source>
</evidence>
<dbReference type="NCBIfam" id="TIGR01958">
    <property type="entry name" value="nuoE_fam"/>
    <property type="match status" value="1"/>
</dbReference>
<feature type="binding site" evidence="8">
    <location>
        <position position="94"/>
    </location>
    <ligand>
        <name>[2Fe-2S] cluster</name>
        <dbReference type="ChEBI" id="CHEBI:190135"/>
    </ligand>
</feature>
<evidence type="ECO:0000256" key="1">
    <source>
        <dbReference type="ARBA" id="ARBA00010643"/>
    </source>
</evidence>
<gene>
    <name evidence="9" type="ORF">A2W18_09960</name>
</gene>
<dbReference type="Gene3D" id="3.40.30.10">
    <property type="entry name" value="Glutaredoxin"/>
    <property type="match status" value="1"/>
</dbReference>
<protein>
    <submittedName>
        <fullName evidence="9">NADH dehydrogenase</fullName>
    </submittedName>
</protein>
<dbReference type="Pfam" id="PF01257">
    <property type="entry name" value="2Fe-2S_thioredx"/>
    <property type="match status" value="1"/>
</dbReference>
<dbReference type="InterPro" id="IPR036249">
    <property type="entry name" value="Thioredoxin-like_sf"/>
</dbReference>
<name>A0A1F6VI79_9PROT</name>
<dbReference type="FunFam" id="1.10.10.1590:FF:000001">
    <property type="entry name" value="NADH-quinone oxidoreductase subunit E"/>
    <property type="match status" value="1"/>
</dbReference>
<accession>A0A1F6VI79</accession>
<organism evidence="9 10">
    <name type="scientific">Candidatus Muproteobacteria bacterium RBG_16_60_9</name>
    <dbReference type="NCBI Taxonomy" id="1817755"/>
    <lineage>
        <taxon>Bacteria</taxon>
        <taxon>Pseudomonadati</taxon>
        <taxon>Pseudomonadota</taxon>
        <taxon>Candidatus Muproteobacteria</taxon>
    </lineage>
</organism>
<dbReference type="InterPro" id="IPR002023">
    <property type="entry name" value="NuoE-like"/>
</dbReference>
<dbReference type="PANTHER" id="PTHR10371">
    <property type="entry name" value="NADH DEHYDROGENASE UBIQUINONE FLAVOPROTEIN 2, MITOCHONDRIAL"/>
    <property type="match status" value="1"/>
</dbReference>
<evidence type="ECO:0000256" key="3">
    <source>
        <dbReference type="ARBA" id="ARBA00022723"/>
    </source>
</evidence>
<proteinExistence type="inferred from homology"/>
<dbReference type="GO" id="GO:0003954">
    <property type="term" value="F:NADH dehydrogenase activity"/>
    <property type="evidence" value="ECO:0007669"/>
    <property type="project" value="TreeGrafter"/>
</dbReference>
<comment type="cofactor">
    <cofactor evidence="6">
        <name>[2Fe-2S] cluster</name>
        <dbReference type="ChEBI" id="CHEBI:190135"/>
    </cofactor>
</comment>
<evidence type="ECO:0000256" key="8">
    <source>
        <dbReference type="PIRSR" id="PIRSR000216-1"/>
    </source>
</evidence>
<dbReference type="CDD" id="cd03064">
    <property type="entry name" value="TRX_Fd_NuoE"/>
    <property type="match status" value="1"/>
</dbReference>
<dbReference type="Gene3D" id="1.10.10.1590">
    <property type="entry name" value="NADH-quinone oxidoreductase subunit E"/>
    <property type="match status" value="1"/>
</dbReference>
<feature type="binding site" evidence="8">
    <location>
        <position position="135"/>
    </location>
    <ligand>
        <name>[2Fe-2S] cluster</name>
        <dbReference type="ChEBI" id="CHEBI:190135"/>
    </ligand>
</feature>
<dbReference type="EMBL" id="MFSP01000022">
    <property type="protein sequence ID" value="OGI69371.1"/>
    <property type="molecule type" value="Genomic_DNA"/>
</dbReference>
<keyword evidence="2 8" id="KW-0001">2Fe-2S</keyword>
<keyword evidence="3 8" id="KW-0479">Metal-binding</keyword>
<feature type="binding site" evidence="8">
    <location>
        <position position="99"/>
    </location>
    <ligand>
        <name>[2Fe-2S] cluster</name>
        <dbReference type="ChEBI" id="CHEBI:190135"/>
    </ligand>
</feature>
<evidence type="ECO:0000256" key="2">
    <source>
        <dbReference type="ARBA" id="ARBA00022714"/>
    </source>
</evidence>
<dbReference type="InterPro" id="IPR042128">
    <property type="entry name" value="NuoE_dom"/>
</dbReference>
<dbReference type="PANTHER" id="PTHR10371:SF3">
    <property type="entry name" value="NADH DEHYDROGENASE [UBIQUINONE] FLAVOPROTEIN 2, MITOCHONDRIAL"/>
    <property type="match status" value="1"/>
</dbReference>
<dbReference type="NCBIfam" id="NF005722">
    <property type="entry name" value="PRK07539.1-2"/>
    <property type="match status" value="1"/>
</dbReference>
<keyword evidence="5 8" id="KW-0411">Iron-sulfur</keyword>
<evidence type="ECO:0000256" key="7">
    <source>
        <dbReference type="ARBA" id="ARBA00047712"/>
    </source>
</evidence>
<dbReference type="AlphaFoldDB" id="A0A1F6VI79"/>
<evidence type="ECO:0000313" key="9">
    <source>
        <dbReference type="EMBL" id="OGI69371.1"/>
    </source>
</evidence>
<sequence length="168" mass="18388">MATNPKPRAPQALSSAARAEIDRWTAKFPPERKRSALLAALTYVQRDNGGWLTPELLEAVADYLELPPVAAEEVAKFYSLYDLAPVGRHKLYVCNSISCWLCGSERIIEHLKQRLGIDVGETTADGRITLKQAECLAACGGAPAMVIGGEYHENLTPEKIDALLARLK</sequence>
<comment type="cofactor">
    <cofactor evidence="8">
        <name>[2Fe-2S] cluster</name>
        <dbReference type="ChEBI" id="CHEBI:190135"/>
    </cofactor>
    <text evidence="8">Binds 1 [2Fe-2S] cluster.</text>
</comment>
<dbReference type="InterPro" id="IPR041921">
    <property type="entry name" value="NuoE_N"/>
</dbReference>
<comment type="caution">
    <text evidence="9">The sequence shown here is derived from an EMBL/GenBank/DDBJ whole genome shotgun (WGS) entry which is preliminary data.</text>
</comment>
<dbReference type="GO" id="GO:0051537">
    <property type="term" value="F:2 iron, 2 sulfur cluster binding"/>
    <property type="evidence" value="ECO:0007669"/>
    <property type="project" value="UniProtKB-KW"/>
</dbReference>
<comment type="similarity">
    <text evidence="1">Belongs to the complex I 24 kDa subunit family.</text>
</comment>
<evidence type="ECO:0000256" key="4">
    <source>
        <dbReference type="ARBA" id="ARBA00023004"/>
    </source>
</evidence>
<dbReference type="Proteomes" id="UP000179076">
    <property type="component" value="Unassembled WGS sequence"/>
</dbReference>
<feature type="binding site" evidence="8">
    <location>
        <position position="139"/>
    </location>
    <ligand>
        <name>[2Fe-2S] cluster</name>
        <dbReference type="ChEBI" id="CHEBI:190135"/>
    </ligand>
</feature>
<dbReference type="GO" id="GO:0046872">
    <property type="term" value="F:metal ion binding"/>
    <property type="evidence" value="ECO:0007669"/>
    <property type="project" value="UniProtKB-KW"/>
</dbReference>